<name>A0A1Q8ZQ59_9HYPH</name>
<dbReference type="PANTHER" id="PTHR34595">
    <property type="entry name" value="BLR5612 PROTEIN"/>
    <property type="match status" value="1"/>
</dbReference>
<evidence type="ECO:0000259" key="1">
    <source>
        <dbReference type="Pfam" id="PF04168"/>
    </source>
</evidence>
<feature type="domain" description="Circularly permuted ATP-grasp type 2" evidence="2">
    <location>
        <begin position="104"/>
        <end position="482"/>
    </location>
</feature>
<proteinExistence type="predicted"/>
<dbReference type="Pfam" id="PF04168">
    <property type="entry name" value="Alpha-E"/>
    <property type="match status" value="1"/>
</dbReference>
<dbReference type="PANTHER" id="PTHR34595:SF2">
    <property type="entry name" value="BLR2978 PROTEIN"/>
    <property type="match status" value="1"/>
</dbReference>
<sequence>MSKTPVMEVNERHQDASATSATVEALADDYRTLPGVADEMLDKHGNIRPVWQNFVNAIQAMGPEEMHERFARADRYLRDAGVFYRAYGSAASNTDRAWPFSHIPVLIADDEWQVLTKGLVQRAELLEKVVADIYSENRLVQEGFIPPALIAANSEFLRPLVGVKPAGGHYLHFCSFEIGRGPDGNWWVLADRTQAPSGAGFALENRVATTRAFSDIYAETHVHRLASFFGAFRDALQGHKQSPDDRIAVLSPGPANETYFEHAYIARYLGIMLLEGEDLTVVNGKVMVRTVAGLKPIGVLWRRLDAAFADPLELNQNSHIGTPGMVQALREGSVSFVNALGTGILETRALMAFLPTLCRHLLGEDLAMPSIATWWCGQKSEREHVANNIEKMVIGPAYSRQPFFEDNHQSVLGSTLRSTAQQSIASWLASDGAQLVGQEAVTLSTTPVMVDGKLQPRPMSLRVFAARTKNGWQIMPGGFGRIGSGKDVAAIAMQSGGSAADVWIVSDKPVERTTLLPDAEEFTRNLPGSLPSRAADNLFWLGRYIERAEGALRILRAWNSRFAETADAEQPLLAYVSDYLKALDIDTMEGVPETLLGSINSAVYSASNIRDRFSPDGWLALNDLAKTARRFGLNVKPGDDATHAMTILLRKLAGFAGLVHENMYRFTGWRFLTIGRMLERALHMTRLLGHLTSEDAPDGALDMLLEIGDNVMTHRRRYNVNTAHLTVTDLLALDPLNPRSILFQLNEILSEVVELPNAKANGQMSHFCRETVRLQARVVVMTPDMLTQEVYHSLERELELLSDLLAQTYLG</sequence>
<dbReference type="SUPFAM" id="SSF56059">
    <property type="entry name" value="Glutathione synthetase ATP-binding domain-like"/>
    <property type="match status" value="1"/>
</dbReference>
<dbReference type="InterPro" id="IPR007296">
    <property type="entry name" value="DUF403"/>
</dbReference>
<dbReference type="AlphaFoldDB" id="A0A1Q8ZQ59"/>
<feature type="domain" description="DUF403" evidence="1">
    <location>
        <begin position="530"/>
        <end position="810"/>
    </location>
</feature>
<dbReference type="EMBL" id="MKIM01000027">
    <property type="protein sequence ID" value="OLP44041.1"/>
    <property type="molecule type" value="Genomic_DNA"/>
</dbReference>
<reference evidence="3 4" key="1">
    <citation type="submission" date="2016-09" db="EMBL/GenBank/DDBJ databases">
        <title>Rhizobium oryziradicis sp. nov., isolated from the root of rice.</title>
        <authorList>
            <person name="Zhao J."/>
            <person name="Zhang X."/>
        </authorList>
    </citation>
    <scope>NUCLEOTIDE SEQUENCE [LARGE SCALE GENOMIC DNA]</scope>
    <source>
        <strain evidence="3 4">N19</strain>
    </source>
</reference>
<keyword evidence="4" id="KW-1185">Reference proteome</keyword>
<evidence type="ECO:0000259" key="2">
    <source>
        <dbReference type="Pfam" id="PF14403"/>
    </source>
</evidence>
<dbReference type="RefSeq" id="WP_075639548.1">
    <property type="nucleotide sequence ID" value="NZ_MKIM01000027.1"/>
</dbReference>
<evidence type="ECO:0000313" key="3">
    <source>
        <dbReference type="EMBL" id="OLP44041.1"/>
    </source>
</evidence>
<organism evidence="3 4">
    <name type="scientific">Rhizobium oryziradicis</name>
    <dbReference type="NCBI Taxonomy" id="1867956"/>
    <lineage>
        <taxon>Bacteria</taxon>
        <taxon>Pseudomonadati</taxon>
        <taxon>Pseudomonadota</taxon>
        <taxon>Alphaproteobacteria</taxon>
        <taxon>Hyphomicrobiales</taxon>
        <taxon>Rhizobiaceae</taxon>
        <taxon>Rhizobium/Agrobacterium group</taxon>
        <taxon>Rhizobium</taxon>
    </lineage>
</organism>
<protein>
    <submittedName>
        <fullName evidence="3">Uncharacterized protein</fullName>
    </submittedName>
</protein>
<dbReference type="InterPro" id="IPR051680">
    <property type="entry name" value="ATP-dep_Glu-Cys_Ligase-2"/>
</dbReference>
<comment type="caution">
    <text evidence="3">The sequence shown here is derived from an EMBL/GenBank/DDBJ whole genome shotgun (WGS) entry which is preliminary data.</text>
</comment>
<accession>A0A1Q8ZQ59</accession>
<dbReference type="Gene3D" id="3.40.50.11290">
    <property type="match status" value="1"/>
</dbReference>
<evidence type="ECO:0000313" key="4">
    <source>
        <dbReference type="Proteomes" id="UP000186894"/>
    </source>
</evidence>
<dbReference type="Pfam" id="PF14403">
    <property type="entry name" value="CP_ATPgrasp_2"/>
    <property type="match status" value="1"/>
</dbReference>
<dbReference type="OrthoDB" id="9804079at2"/>
<dbReference type="STRING" id="1867956.BJF95_05545"/>
<dbReference type="InterPro" id="IPR025841">
    <property type="entry name" value="CP_ATPgrasp_2"/>
</dbReference>
<dbReference type="Proteomes" id="UP000186894">
    <property type="component" value="Unassembled WGS sequence"/>
</dbReference>
<gene>
    <name evidence="3" type="ORF">BJF95_05545</name>
</gene>